<evidence type="ECO:0008006" key="4">
    <source>
        <dbReference type="Google" id="ProtNLM"/>
    </source>
</evidence>
<evidence type="ECO:0000256" key="1">
    <source>
        <dbReference type="SAM" id="Phobius"/>
    </source>
</evidence>
<keyword evidence="1" id="KW-0812">Transmembrane</keyword>
<dbReference type="InterPro" id="IPR040256">
    <property type="entry name" value="At4g02000-like"/>
</dbReference>
<feature type="transmembrane region" description="Helical" evidence="1">
    <location>
        <begin position="53"/>
        <end position="76"/>
    </location>
</feature>
<accession>A0A7J8LWC6</accession>
<feature type="non-terminal residue" evidence="2">
    <location>
        <position position="1"/>
    </location>
</feature>
<dbReference type="PANTHER" id="PTHR31286:SF165">
    <property type="entry name" value="DUF4283 DOMAIN-CONTAINING PROTEIN"/>
    <property type="match status" value="1"/>
</dbReference>
<keyword evidence="1" id="KW-1133">Transmembrane helix</keyword>
<dbReference type="EMBL" id="JABEZX010000005">
    <property type="protein sequence ID" value="MBA0556726.1"/>
    <property type="molecule type" value="Genomic_DNA"/>
</dbReference>
<name>A0A7J8LWC6_9ROSI</name>
<reference evidence="2 3" key="1">
    <citation type="journal article" date="2019" name="Genome Biol. Evol.">
        <title>Insights into the evolution of the New World diploid cottons (Gossypium, subgenus Houzingenia) based on genome sequencing.</title>
        <authorList>
            <person name="Grover C.E."/>
            <person name="Arick M.A. 2nd"/>
            <person name="Thrash A."/>
            <person name="Conover J.L."/>
            <person name="Sanders W.S."/>
            <person name="Peterson D.G."/>
            <person name="Frelichowski J.E."/>
            <person name="Scheffler J.A."/>
            <person name="Scheffler B.E."/>
            <person name="Wendel J.F."/>
        </authorList>
    </citation>
    <scope>NUCLEOTIDE SEQUENCE [LARGE SCALE GENOMIC DNA]</scope>
    <source>
        <strain evidence="2">157</strain>
        <tissue evidence="2">Leaf</tissue>
    </source>
</reference>
<evidence type="ECO:0000313" key="3">
    <source>
        <dbReference type="Proteomes" id="UP000593572"/>
    </source>
</evidence>
<sequence>MSSSQALDWMKLFYSSFEQSSDFFPPEVYGGSIVVKPPSEVFDKGFRGGNTHWWLNFLGSLPILVIYKSWLIFFGVNKGIVEVKMNKPMVLRKWEPNLQRLDFSLDNMLIWVQLSRVPLELFTQKGFSYIASAFGTPLYMDNITALQHLAYTKCRSFSHSGKHCSKKNAVKVWRVKQDGAGTAQISVLEKSVVIRNESAPNGGAALTSTFEVSSKDKAVVVDLSPTLKLKYVCLAGYSNRFEVGLDHLKRLWSTSFLEKRVRESVTFEEGLAP</sequence>
<protein>
    <recommendedName>
        <fullName evidence="4">DUF4283 domain-containing protein</fullName>
    </recommendedName>
</protein>
<keyword evidence="3" id="KW-1185">Reference proteome</keyword>
<dbReference type="PANTHER" id="PTHR31286">
    <property type="entry name" value="GLYCINE-RICH CELL WALL STRUCTURAL PROTEIN 1.8-LIKE"/>
    <property type="match status" value="1"/>
</dbReference>
<evidence type="ECO:0000313" key="2">
    <source>
        <dbReference type="EMBL" id="MBA0556726.1"/>
    </source>
</evidence>
<gene>
    <name evidence="2" type="ORF">Golob_026803</name>
</gene>
<organism evidence="2 3">
    <name type="scientific">Gossypium lobatum</name>
    <dbReference type="NCBI Taxonomy" id="34289"/>
    <lineage>
        <taxon>Eukaryota</taxon>
        <taxon>Viridiplantae</taxon>
        <taxon>Streptophyta</taxon>
        <taxon>Embryophyta</taxon>
        <taxon>Tracheophyta</taxon>
        <taxon>Spermatophyta</taxon>
        <taxon>Magnoliopsida</taxon>
        <taxon>eudicotyledons</taxon>
        <taxon>Gunneridae</taxon>
        <taxon>Pentapetalae</taxon>
        <taxon>rosids</taxon>
        <taxon>malvids</taxon>
        <taxon>Malvales</taxon>
        <taxon>Malvaceae</taxon>
        <taxon>Malvoideae</taxon>
        <taxon>Gossypium</taxon>
    </lineage>
</organism>
<dbReference type="Proteomes" id="UP000593572">
    <property type="component" value="Unassembled WGS sequence"/>
</dbReference>
<comment type="caution">
    <text evidence="2">The sequence shown here is derived from an EMBL/GenBank/DDBJ whole genome shotgun (WGS) entry which is preliminary data.</text>
</comment>
<keyword evidence="1" id="KW-0472">Membrane</keyword>
<dbReference type="AlphaFoldDB" id="A0A7J8LWC6"/>
<proteinExistence type="predicted"/>